<dbReference type="EMBL" id="BMMK01000057">
    <property type="protein sequence ID" value="GGM82819.1"/>
    <property type="molecule type" value="Genomic_DNA"/>
</dbReference>
<gene>
    <name evidence="1" type="ORF">GCM10012275_61670</name>
</gene>
<name>A0A8J3CEQ5_9PSEU</name>
<dbReference type="AlphaFoldDB" id="A0A8J3CEQ5"/>
<keyword evidence="2" id="KW-1185">Reference proteome</keyword>
<sequence>MPTMDDHDRPIAGDQLDPAVALNEWSRRADADRMLCPAPRHGPMVALRDRNYPGVRVTLLNSDMIDCHQDDIWLVLTLK</sequence>
<evidence type="ECO:0000313" key="2">
    <source>
        <dbReference type="Proteomes" id="UP000637578"/>
    </source>
</evidence>
<accession>A0A8J3CEQ5</accession>
<organism evidence="1 2">
    <name type="scientific">Longimycelium tulufanense</name>
    <dbReference type="NCBI Taxonomy" id="907463"/>
    <lineage>
        <taxon>Bacteria</taxon>
        <taxon>Bacillati</taxon>
        <taxon>Actinomycetota</taxon>
        <taxon>Actinomycetes</taxon>
        <taxon>Pseudonocardiales</taxon>
        <taxon>Pseudonocardiaceae</taxon>
        <taxon>Longimycelium</taxon>
    </lineage>
</organism>
<evidence type="ECO:0000313" key="1">
    <source>
        <dbReference type="EMBL" id="GGM82819.1"/>
    </source>
</evidence>
<proteinExistence type="predicted"/>
<dbReference type="Proteomes" id="UP000637578">
    <property type="component" value="Unassembled WGS sequence"/>
</dbReference>
<protein>
    <submittedName>
        <fullName evidence="1">Uncharacterized protein</fullName>
    </submittedName>
</protein>
<comment type="caution">
    <text evidence="1">The sequence shown here is derived from an EMBL/GenBank/DDBJ whole genome shotgun (WGS) entry which is preliminary data.</text>
</comment>
<reference evidence="1" key="1">
    <citation type="journal article" date="2014" name="Int. J. Syst. Evol. Microbiol.">
        <title>Complete genome sequence of Corynebacterium casei LMG S-19264T (=DSM 44701T), isolated from a smear-ripened cheese.</title>
        <authorList>
            <consortium name="US DOE Joint Genome Institute (JGI-PGF)"/>
            <person name="Walter F."/>
            <person name="Albersmeier A."/>
            <person name="Kalinowski J."/>
            <person name="Ruckert C."/>
        </authorList>
    </citation>
    <scope>NUCLEOTIDE SEQUENCE</scope>
    <source>
        <strain evidence="1">CGMCC 4.5737</strain>
    </source>
</reference>
<reference evidence="1" key="2">
    <citation type="submission" date="2020-09" db="EMBL/GenBank/DDBJ databases">
        <authorList>
            <person name="Sun Q."/>
            <person name="Zhou Y."/>
        </authorList>
    </citation>
    <scope>NUCLEOTIDE SEQUENCE</scope>
    <source>
        <strain evidence="1">CGMCC 4.5737</strain>
    </source>
</reference>